<protein>
    <submittedName>
        <fullName evidence="2">Uncharacterized protein</fullName>
    </submittedName>
</protein>
<dbReference type="Proteomes" id="UP001286313">
    <property type="component" value="Unassembled WGS sequence"/>
</dbReference>
<accession>A0AAE1KPC2</accession>
<sequence>MDLKPPTDPSTTPRAPVVVYSRGRSREASLDNARHTRPREGPAHLQEGPARLQEGPARLQEGPTRLHCPTRPQEGPQHQDMPRWSPGSSSAQRNMGSFPTYKTVPSTSVALGVGLTFSPAPPALSSVPKPQPAPGPMKLSVSRP</sequence>
<dbReference type="EMBL" id="JAWQEG010001550">
    <property type="protein sequence ID" value="KAK3878527.1"/>
    <property type="molecule type" value="Genomic_DNA"/>
</dbReference>
<gene>
    <name evidence="2" type="ORF">Pcinc_016870</name>
</gene>
<name>A0AAE1KPC2_PETCI</name>
<dbReference type="AlphaFoldDB" id="A0AAE1KPC2"/>
<evidence type="ECO:0000256" key="1">
    <source>
        <dbReference type="SAM" id="MobiDB-lite"/>
    </source>
</evidence>
<comment type="caution">
    <text evidence="2">The sequence shown here is derived from an EMBL/GenBank/DDBJ whole genome shotgun (WGS) entry which is preliminary data.</text>
</comment>
<organism evidence="2 3">
    <name type="scientific">Petrolisthes cinctipes</name>
    <name type="common">Flat porcelain crab</name>
    <dbReference type="NCBI Taxonomy" id="88211"/>
    <lineage>
        <taxon>Eukaryota</taxon>
        <taxon>Metazoa</taxon>
        <taxon>Ecdysozoa</taxon>
        <taxon>Arthropoda</taxon>
        <taxon>Crustacea</taxon>
        <taxon>Multicrustacea</taxon>
        <taxon>Malacostraca</taxon>
        <taxon>Eumalacostraca</taxon>
        <taxon>Eucarida</taxon>
        <taxon>Decapoda</taxon>
        <taxon>Pleocyemata</taxon>
        <taxon>Anomura</taxon>
        <taxon>Galatheoidea</taxon>
        <taxon>Porcellanidae</taxon>
        <taxon>Petrolisthes</taxon>
    </lineage>
</organism>
<feature type="region of interest" description="Disordered" evidence="1">
    <location>
        <begin position="118"/>
        <end position="144"/>
    </location>
</feature>
<feature type="compositionally biased region" description="Polar residues" evidence="1">
    <location>
        <begin position="86"/>
        <end position="97"/>
    </location>
</feature>
<proteinExistence type="predicted"/>
<feature type="compositionally biased region" description="Basic and acidic residues" evidence="1">
    <location>
        <begin position="24"/>
        <end position="42"/>
    </location>
</feature>
<evidence type="ECO:0000313" key="2">
    <source>
        <dbReference type="EMBL" id="KAK3878527.1"/>
    </source>
</evidence>
<evidence type="ECO:0000313" key="3">
    <source>
        <dbReference type="Proteomes" id="UP001286313"/>
    </source>
</evidence>
<reference evidence="2" key="1">
    <citation type="submission" date="2023-10" db="EMBL/GenBank/DDBJ databases">
        <title>Genome assemblies of two species of porcelain crab, Petrolisthes cinctipes and Petrolisthes manimaculis (Anomura: Porcellanidae).</title>
        <authorList>
            <person name="Angst P."/>
        </authorList>
    </citation>
    <scope>NUCLEOTIDE SEQUENCE</scope>
    <source>
        <strain evidence="2">PB745_01</strain>
        <tissue evidence="2">Gill</tissue>
    </source>
</reference>
<keyword evidence="3" id="KW-1185">Reference proteome</keyword>
<feature type="region of interest" description="Disordered" evidence="1">
    <location>
        <begin position="1"/>
        <end position="103"/>
    </location>
</feature>